<evidence type="ECO:0000313" key="1">
    <source>
        <dbReference type="EMBL" id="PIQ75503.1"/>
    </source>
</evidence>
<dbReference type="AlphaFoldDB" id="A0A2H0KTM1"/>
<name>A0A2H0KTM1_9BACT</name>
<reference evidence="1 2" key="1">
    <citation type="submission" date="2017-09" db="EMBL/GenBank/DDBJ databases">
        <title>Depth-based differentiation of microbial function through sediment-hosted aquifers and enrichment of novel symbionts in the deep terrestrial subsurface.</title>
        <authorList>
            <person name="Probst A.J."/>
            <person name="Ladd B."/>
            <person name="Jarett J.K."/>
            <person name="Geller-Mcgrath D.E."/>
            <person name="Sieber C.M."/>
            <person name="Emerson J.B."/>
            <person name="Anantharaman K."/>
            <person name="Thomas B.C."/>
            <person name="Malmstrom R."/>
            <person name="Stieglmeier M."/>
            <person name="Klingl A."/>
            <person name="Woyke T."/>
            <person name="Ryan C.M."/>
            <person name="Banfield J.F."/>
        </authorList>
    </citation>
    <scope>NUCLEOTIDE SEQUENCE [LARGE SCALE GENOMIC DNA]</scope>
    <source>
        <strain evidence="1">CG11_big_fil_rev_8_21_14_0_20_40_15</strain>
    </source>
</reference>
<gene>
    <name evidence="1" type="ORF">COV84_00850</name>
</gene>
<organism evidence="1 2">
    <name type="scientific">Candidatus Portnoybacteria bacterium CG11_big_fil_rev_8_21_14_0_20_40_15</name>
    <dbReference type="NCBI Taxonomy" id="1974817"/>
    <lineage>
        <taxon>Bacteria</taxon>
        <taxon>Candidatus Portnoyibacteriota</taxon>
    </lineage>
</organism>
<evidence type="ECO:0000313" key="2">
    <source>
        <dbReference type="Proteomes" id="UP000229317"/>
    </source>
</evidence>
<dbReference type="EMBL" id="PCVO01000013">
    <property type="protein sequence ID" value="PIQ75503.1"/>
    <property type="molecule type" value="Genomic_DNA"/>
</dbReference>
<proteinExistence type="predicted"/>
<accession>A0A2H0KTM1</accession>
<protein>
    <submittedName>
        <fullName evidence="1">Uncharacterized protein</fullName>
    </submittedName>
</protein>
<dbReference type="Proteomes" id="UP000229317">
    <property type="component" value="Unassembled WGS sequence"/>
</dbReference>
<comment type="caution">
    <text evidence="1">The sequence shown here is derived from an EMBL/GenBank/DDBJ whole genome shotgun (WGS) entry which is preliminary data.</text>
</comment>
<sequence>MKGSNVLEPFDKLRVNPMNLAMGTRGRSHYKASLAEAGWKAGAKEGNSPVSENGFMLLVIILEYGGERQLRRNPALLLCQG</sequence>